<reference evidence="10 11" key="1">
    <citation type="submission" date="2023-04" db="EMBL/GenBank/DDBJ databases">
        <title>Draft genome sequence of acteroides sedimenti strain YN3PY1.</title>
        <authorList>
            <person name="Yoshida N."/>
        </authorList>
    </citation>
    <scope>NUCLEOTIDE SEQUENCE [LARGE SCALE GENOMIC DNA]</scope>
    <source>
        <strain evidence="10 11">YN3PY1</strain>
    </source>
</reference>
<feature type="transmembrane region" description="Helical" evidence="9">
    <location>
        <begin position="291"/>
        <end position="309"/>
    </location>
</feature>
<feature type="transmembrane region" description="Helical" evidence="9">
    <location>
        <begin position="329"/>
        <end position="351"/>
    </location>
</feature>
<keyword evidence="5" id="KW-0571">Peptide transport</keyword>
<comment type="similarity">
    <text evidence="8">Belongs to the major facilitator superfamily. Proton-dependent oligopeptide transporter (POT/PTR) (TC 2.A.17) family.</text>
</comment>
<keyword evidence="3" id="KW-1003">Cell membrane</keyword>
<dbReference type="Pfam" id="PF00854">
    <property type="entry name" value="PTR2"/>
    <property type="match status" value="2"/>
</dbReference>
<feature type="transmembrane region" description="Helical" evidence="9">
    <location>
        <begin position="429"/>
        <end position="451"/>
    </location>
</feature>
<proteinExistence type="inferred from homology"/>
<gene>
    <name evidence="10" type="ORF">BSYN_07730</name>
</gene>
<evidence type="ECO:0000256" key="9">
    <source>
        <dbReference type="SAM" id="Phobius"/>
    </source>
</evidence>
<keyword evidence="7 9" id="KW-0472">Membrane</keyword>
<evidence type="ECO:0000256" key="4">
    <source>
        <dbReference type="ARBA" id="ARBA00022692"/>
    </source>
</evidence>
<dbReference type="NCBIfam" id="TIGR00924">
    <property type="entry name" value="yjdL_sub1_fam"/>
    <property type="match status" value="1"/>
</dbReference>
<dbReference type="InterPro" id="IPR036259">
    <property type="entry name" value="MFS_trans_sf"/>
</dbReference>
<sequence>MLKGHPKGLFVLALANMGERFGYYTMLAIFVLFIQAKFGFDKDASSVIFSSFLALVYFLPLFGGVLADRFLGYGKTIILGVLIMFAGYLLLAIPTGVDTVAKVMMFGALGLIAIGTGCFKGNLQALVGNLYDDPKYNSKRDMAFSIFYMCINIGAFFAPSAAGAVYNFFLKKAGLFYEAKIPALAHQFANGTITPEGLEGFKKLAEAQHAGASADLAAFGANYIQKLSEGYNYGFAVACISLMFSLFIFLAFRKYYKSADVTAREQAKADKASGNASQVEELSPAETKQRIVALCLVFAVVIFFWMAFHQNGLTLTWFARDYTQSAVTGLSRIGFGLPTMVMMIIAFYGILGFAQAKKMGAKIASSIAFVIGVAGAYAYYTGMPEVINITPEIFQQFNPFFIIILTPVAVGLFAMLNSKGKEPSAPRKIGIGMFIAAMGFIIMSAGSFGLPTPDAIAGTGGVSDTLVSTNLLISTYFTLTIAELFLSPMGLSFVSRVAPPKYKGLMQGGWLAATAVGNYCVSIIGMLWGLQLWMLWGILVVLCVLSGLFIFSIMKKLEAVAK</sequence>
<dbReference type="InterPro" id="IPR018456">
    <property type="entry name" value="PTR2_symporter_CS"/>
</dbReference>
<evidence type="ECO:0000313" key="10">
    <source>
        <dbReference type="EMBL" id="BEG98508.1"/>
    </source>
</evidence>
<dbReference type="RefSeq" id="WP_353333489.1">
    <property type="nucleotide sequence ID" value="NZ_AP028055.1"/>
</dbReference>
<dbReference type="PANTHER" id="PTHR23517">
    <property type="entry name" value="RESISTANCE PROTEIN MDTM, PUTATIVE-RELATED-RELATED"/>
    <property type="match status" value="1"/>
</dbReference>
<evidence type="ECO:0000256" key="7">
    <source>
        <dbReference type="ARBA" id="ARBA00023136"/>
    </source>
</evidence>
<comment type="subcellular location">
    <subcellularLocation>
        <location evidence="1">Cell membrane</location>
        <topology evidence="1">Multi-pass membrane protein</topology>
    </subcellularLocation>
    <subcellularLocation>
        <location evidence="8">Membrane</location>
        <topology evidence="8">Multi-pass membrane protein</topology>
    </subcellularLocation>
</comment>
<evidence type="ECO:0000256" key="5">
    <source>
        <dbReference type="ARBA" id="ARBA00022856"/>
    </source>
</evidence>
<name>A0ABM8I8X6_9BACE</name>
<feature type="transmembrane region" description="Helical" evidence="9">
    <location>
        <begin position="363"/>
        <end position="380"/>
    </location>
</feature>
<feature type="transmembrane region" description="Helical" evidence="9">
    <location>
        <begin position="21"/>
        <end position="40"/>
    </location>
</feature>
<dbReference type="PROSITE" id="PS01023">
    <property type="entry name" value="PTR2_2"/>
    <property type="match status" value="1"/>
</dbReference>
<feature type="transmembrane region" description="Helical" evidence="9">
    <location>
        <begin position="471"/>
        <end position="498"/>
    </location>
</feature>
<evidence type="ECO:0000256" key="2">
    <source>
        <dbReference type="ARBA" id="ARBA00022448"/>
    </source>
</evidence>
<dbReference type="SUPFAM" id="SSF103473">
    <property type="entry name" value="MFS general substrate transporter"/>
    <property type="match status" value="1"/>
</dbReference>
<protein>
    <submittedName>
        <fullName evidence="10">MFS transporter</fullName>
    </submittedName>
</protein>
<dbReference type="PROSITE" id="PS01022">
    <property type="entry name" value="PTR2_1"/>
    <property type="match status" value="1"/>
</dbReference>
<evidence type="ECO:0000256" key="6">
    <source>
        <dbReference type="ARBA" id="ARBA00022989"/>
    </source>
</evidence>
<accession>A0ABM8I8X6</accession>
<feature type="transmembrane region" description="Helical" evidence="9">
    <location>
        <begin position="103"/>
        <end position="123"/>
    </location>
</feature>
<dbReference type="Gene3D" id="1.20.1250.20">
    <property type="entry name" value="MFS general substrate transporter like domains"/>
    <property type="match status" value="3"/>
</dbReference>
<organism evidence="10 11">
    <name type="scientific">Bacteroides sedimenti</name>
    <dbReference type="NCBI Taxonomy" id="2136147"/>
    <lineage>
        <taxon>Bacteria</taxon>
        <taxon>Pseudomonadati</taxon>
        <taxon>Bacteroidota</taxon>
        <taxon>Bacteroidia</taxon>
        <taxon>Bacteroidales</taxon>
        <taxon>Bacteroidaceae</taxon>
        <taxon>Bacteroides</taxon>
    </lineage>
</organism>
<keyword evidence="4 8" id="KW-0812">Transmembrane</keyword>
<dbReference type="InterPro" id="IPR005279">
    <property type="entry name" value="Dipep/tripep_permease"/>
</dbReference>
<keyword evidence="5" id="KW-0653">Protein transport</keyword>
<evidence type="ECO:0000256" key="3">
    <source>
        <dbReference type="ARBA" id="ARBA00022475"/>
    </source>
</evidence>
<feature type="transmembrane region" description="Helical" evidence="9">
    <location>
        <begin position="46"/>
        <end position="65"/>
    </location>
</feature>
<feature type="transmembrane region" description="Helical" evidence="9">
    <location>
        <begin position="144"/>
        <end position="169"/>
    </location>
</feature>
<dbReference type="InterPro" id="IPR000109">
    <property type="entry name" value="POT_fam"/>
</dbReference>
<keyword evidence="6 9" id="KW-1133">Transmembrane helix</keyword>
<dbReference type="Proteomes" id="UP001496674">
    <property type="component" value="Chromosome"/>
</dbReference>
<dbReference type="EMBL" id="AP028055">
    <property type="protein sequence ID" value="BEG98508.1"/>
    <property type="molecule type" value="Genomic_DNA"/>
</dbReference>
<evidence type="ECO:0000313" key="11">
    <source>
        <dbReference type="Proteomes" id="UP001496674"/>
    </source>
</evidence>
<feature type="transmembrane region" description="Helical" evidence="9">
    <location>
        <begin position="400"/>
        <end position="417"/>
    </location>
</feature>
<feature type="transmembrane region" description="Helical" evidence="9">
    <location>
        <begin position="233"/>
        <end position="252"/>
    </location>
</feature>
<feature type="transmembrane region" description="Helical" evidence="9">
    <location>
        <begin position="77"/>
        <end position="97"/>
    </location>
</feature>
<dbReference type="CDD" id="cd17346">
    <property type="entry name" value="MFS_DtpA_like"/>
    <property type="match status" value="1"/>
</dbReference>
<keyword evidence="2 8" id="KW-0813">Transport</keyword>
<keyword evidence="11" id="KW-1185">Reference proteome</keyword>
<dbReference type="PANTHER" id="PTHR23517:SF15">
    <property type="entry name" value="PROTON-DEPENDENT OLIGOPEPTIDE FAMILY TRANSPORT PROTEIN"/>
    <property type="match status" value="1"/>
</dbReference>
<evidence type="ECO:0000256" key="1">
    <source>
        <dbReference type="ARBA" id="ARBA00004651"/>
    </source>
</evidence>
<feature type="transmembrane region" description="Helical" evidence="9">
    <location>
        <begin position="510"/>
        <end position="528"/>
    </location>
</feature>
<dbReference type="InterPro" id="IPR050171">
    <property type="entry name" value="MFS_Transporters"/>
</dbReference>
<evidence type="ECO:0000256" key="8">
    <source>
        <dbReference type="RuleBase" id="RU003755"/>
    </source>
</evidence>
<feature type="transmembrane region" description="Helical" evidence="9">
    <location>
        <begin position="534"/>
        <end position="554"/>
    </location>
</feature>